<protein>
    <submittedName>
        <fullName evidence="1">Uncharacterized protein</fullName>
    </submittedName>
</protein>
<proteinExistence type="predicted"/>
<dbReference type="EMBL" id="JAFNEN010000171">
    <property type="protein sequence ID" value="KAG8190910.1"/>
    <property type="molecule type" value="Genomic_DNA"/>
</dbReference>
<name>A0AAV6V4S9_9ARAC</name>
<gene>
    <name evidence="1" type="ORF">JTE90_014391</name>
</gene>
<organism evidence="1 2">
    <name type="scientific">Oedothorax gibbosus</name>
    <dbReference type="NCBI Taxonomy" id="931172"/>
    <lineage>
        <taxon>Eukaryota</taxon>
        <taxon>Metazoa</taxon>
        <taxon>Ecdysozoa</taxon>
        <taxon>Arthropoda</taxon>
        <taxon>Chelicerata</taxon>
        <taxon>Arachnida</taxon>
        <taxon>Araneae</taxon>
        <taxon>Araneomorphae</taxon>
        <taxon>Entelegynae</taxon>
        <taxon>Araneoidea</taxon>
        <taxon>Linyphiidae</taxon>
        <taxon>Erigoninae</taxon>
        <taxon>Oedothorax</taxon>
    </lineage>
</organism>
<comment type="caution">
    <text evidence="1">The sequence shown here is derived from an EMBL/GenBank/DDBJ whole genome shotgun (WGS) entry which is preliminary data.</text>
</comment>
<sequence>MIVIIVHYFQTIKTQLLQSQWKARSRSSFLITDSVHLPELFYEANYFNVHSVDVCAVIESLDDSIIGQDGNERQDVIIGHNRCRAQGKMHTKLSIWRRTLALFRNRRLRLSEMPFIQQLGGQSAWHLLRTTNFKPQDSVYFHETENICYHLMPLPGCIGFLLVQSVPIPNVPERISK</sequence>
<evidence type="ECO:0000313" key="2">
    <source>
        <dbReference type="Proteomes" id="UP000827092"/>
    </source>
</evidence>
<keyword evidence="2" id="KW-1185">Reference proteome</keyword>
<evidence type="ECO:0000313" key="1">
    <source>
        <dbReference type="EMBL" id="KAG8190910.1"/>
    </source>
</evidence>
<dbReference type="AlphaFoldDB" id="A0AAV6V4S9"/>
<reference evidence="1 2" key="1">
    <citation type="journal article" date="2022" name="Nat. Ecol. Evol.">
        <title>A masculinizing supergene underlies an exaggerated male reproductive morph in a spider.</title>
        <authorList>
            <person name="Hendrickx F."/>
            <person name="De Corte Z."/>
            <person name="Sonet G."/>
            <person name="Van Belleghem S.M."/>
            <person name="Kostlbacher S."/>
            <person name="Vangestel C."/>
        </authorList>
    </citation>
    <scope>NUCLEOTIDE SEQUENCE [LARGE SCALE GENOMIC DNA]</scope>
    <source>
        <strain evidence="1">W744_W776</strain>
    </source>
</reference>
<dbReference type="Proteomes" id="UP000827092">
    <property type="component" value="Unassembled WGS sequence"/>
</dbReference>
<accession>A0AAV6V4S9</accession>